<dbReference type="GO" id="GO:0050136">
    <property type="term" value="F:NADH dehydrogenase (quinone) (non-electrogenic) activity"/>
    <property type="evidence" value="ECO:0007669"/>
    <property type="project" value="UniProtKB-UniRule"/>
</dbReference>
<dbReference type="PANTHER" id="PTHR11058:SF22">
    <property type="entry name" value="NADH-QUINONE OXIDOREDUCTASE SUBUNIT A"/>
    <property type="match status" value="1"/>
</dbReference>
<gene>
    <name evidence="13" type="primary">ndhC</name>
    <name evidence="11" type="synonym">nuoA</name>
    <name evidence="13" type="ORF">KK062_18545</name>
</gene>
<sequence>MENVAIEQYLPIGLMFLFALGFVVVTMVATHLLGPKRKSKVKLEAFECGIESKGNARIPFNIKYFLVAILFVLFDVEVIFMYPWAVNFKHLGLMGFVEMVTFMALLLVGFFYLLKKGALKWEE</sequence>
<keyword evidence="13" id="KW-0560">Oxidoreductase</keyword>
<evidence type="ECO:0000256" key="7">
    <source>
        <dbReference type="ARBA" id="ARBA00022967"/>
    </source>
</evidence>
<keyword evidence="5 11" id="KW-0812">Transmembrane</keyword>
<comment type="catalytic activity">
    <reaction evidence="11 12">
        <text>a quinone + NADH + 5 H(+)(in) = a quinol + NAD(+) + 4 H(+)(out)</text>
        <dbReference type="Rhea" id="RHEA:57888"/>
        <dbReference type="ChEBI" id="CHEBI:15378"/>
        <dbReference type="ChEBI" id="CHEBI:24646"/>
        <dbReference type="ChEBI" id="CHEBI:57540"/>
        <dbReference type="ChEBI" id="CHEBI:57945"/>
        <dbReference type="ChEBI" id="CHEBI:132124"/>
    </reaction>
</comment>
<evidence type="ECO:0000256" key="10">
    <source>
        <dbReference type="ARBA" id="ARBA00023136"/>
    </source>
</evidence>
<comment type="function">
    <text evidence="11">NDH-1 shuttles electrons from NADH, via FMN and iron-sulfur (Fe-S) centers, to quinones in the respiratory chain. The immediate electron acceptor for the enzyme in this species is believed to be a menaquinone. Couples the redox reaction to proton translocation (for every two electrons transferred, four hydrogen ions are translocated across the cytoplasmic membrane), and thus conserves the redox energy in a proton gradient.</text>
</comment>
<evidence type="ECO:0000313" key="14">
    <source>
        <dbReference type="Proteomes" id="UP001319080"/>
    </source>
</evidence>
<evidence type="ECO:0000256" key="6">
    <source>
        <dbReference type="ARBA" id="ARBA00022719"/>
    </source>
</evidence>
<comment type="subunit">
    <text evidence="11">NDH-1 is composed of 14 different subunits. Subunits NuoA, H, J, K, L, M, N constitute the membrane sector of the complex.</text>
</comment>
<dbReference type="GO" id="GO:0048038">
    <property type="term" value="F:quinone binding"/>
    <property type="evidence" value="ECO:0007669"/>
    <property type="project" value="UniProtKB-KW"/>
</dbReference>
<dbReference type="RefSeq" id="WP_254085829.1">
    <property type="nucleotide sequence ID" value="NZ_JAHESE010000020.1"/>
</dbReference>
<dbReference type="PANTHER" id="PTHR11058">
    <property type="entry name" value="NADH-UBIQUINONE OXIDOREDUCTASE CHAIN 3"/>
    <property type="match status" value="1"/>
</dbReference>
<keyword evidence="3 11" id="KW-0813">Transport</keyword>
<dbReference type="GO" id="GO:0008137">
    <property type="term" value="F:NADH dehydrogenase (ubiquinone) activity"/>
    <property type="evidence" value="ECO:0007669"/>
    <property type="project" value="InterPro"/>
</dbReference>
<dbReference type="EMBL" id="JAHESE010000020">
    <property type="protein sequence ID" value="MBT1710253.1"/>
    <property type="molecule type" value="Genomic_DNA"/>
</dbReference>
<keyword evidence="10 11" id="KW-0472">Membrane</keyword>
<keyword evidence="6 11" id="KW-0874">Quinone</keyword>
<keyword evidence="8 11" id="KW-1133">Transmembrane helix</keyword>
<keyword evidence="7 11" id="KW-1278">Translocase</keyword>
<evidence type="ECO:0000256" key="2">
    <source>
        <dbReference type="ARBA" id="ARBA00008472"/>
    </source>
</evidence>
<evidence type="ECO:0000256" key="11">
    <source>
        <dbReference type="HAMAP-Rule" id="MF_01394"/>
    </source>
</evidence>
<keyword evidence="4 11" id="KW-1003">Cell membrane</keyword>
<keyword evidence="14" id="KW-1185">Reference proteome</keyword>
<dbReference type="GO" id="GO:0005886">
    <property type="term" value="C:plasma membrane"/>
    <property type="evidence" value="ECO:0007669"/>
    <property type="project" value="UniProtKB-SubCell"/>
</dbReference>
<dbReference type="GO" id="GO:0030964">
    <property type="term" value="C:NADH dehydrogenase complex"/>
    <property type="evidence" value="ECO:0007669"/>
    <property type="project" value="TreeGrafter"/>
</dbReference>
<comment type="similarity">
    <text evidence="2 11 12">Belongs to the complex I subunit 3 family.</text>
</comment>
<name>A0AAP2E1H0_9BACT</name>
<keyword evidence="9 11" id="KW-0520">NAD</keyword>
<dbReference type="Gene3D" id="1.20.58.1610">
    <property type="entry name" value="NADH:ubiquinone/plastoquinone oxidoreductase, chain 3"/>
    <property type="match status" value="1"/>
</dbReference>
<dbReference type="AlphaFoldDB" id="A0AAP2E1H0"/>
<feature type="transmembrane region" description="Helical" evidence="11">
    <location>
        <begin position="91"/>
        <end position="114"/>
    </location>
</feature>
<comment type="caution">
    <text evidence="13">The sequence shown here is derived from an EMBL/GenBank/DDBJ whole genome shotgun (WGS) entry which is preliminary data.</text>
</comment>
<comment type="subcellular location">
    <subcellularLocation>
        <location evidence="11 12">Cell membrane</location>
        <topology evidence="11 12">Multi-pass membrane protein</topology>
    </subcellularLocation>
    <subcellularLocation>
        <location evidence="1">Membrane</location>
        <topology evidence="1">Multi-pass membrane protein</topology>
    </subcellularLocation>
</comment>
<evidence type="ECO:0000256" key="4">
    <source>
        <dbReference type="ARBA" id="ARBA00022475"/>
    </source>
</evidence>
<dbReference type="HAMAP" id="MF_01394">
    <property type="entry name" value="NDH1_NuoA"/>
    <property type="match status" value="1"/>
</dbReference>
<organism evidence="13 14">
    <name type="scientific">Dawidia cretensis</name>
    <dbReference type="NCBI Taxonomy" id="2782350"/>
    <lineage>
        <taxon>Bacteria</taxon>
        <taxon>Pseudomonadati</taxon>
        <taxon>Bacteroidota</taxon>
        <taxon>Cytophagia</taxon>
        <taxon>Cytophagales</taxon>
        <taxon>Chryseotaleaceae</taxon>
        <taxon>Dawidia</taxon>
    </lineage>
</organism>
<evidence type="ECO:0000256" key="1">
    <source>
        <dbReference type="ARBA" id="ARBA00004141"/>
    </source>
</evidence>
<feature type="transmembrane region" description="Helical" evidence="11">
    <location>
        <begin position="12"/>
        <end position="33"/>
    </location>
</feature>
<dbReference type="InterPro" id="IPR000440">
    <property type="entry name" value="NADH_UbQ/plastoQ_OxRdtase_su3"/>
</dbReference>
<evidence type="ECO:0000256" key="5">
    <source>
        <dbReference type="ARBA" id="ARBA00022692"/>
    </source>
</evidence>
<evidence type="ECO:0000313" key="13">
    <source>
        <dbReference type="EMBL" id="MBT1710253.1"/>
    </source>
</evidence>
<evidence type="ECO:0000256" key="12">
    <source>
        <dbReference type="RuleBase" id="RU003639"/>
    </source>
</evidence>
<protein>
    <recommendedName>
        <fullName evidence="11">NADH-quinone oxidoreductase subunit A</fullName>
        <ecNumber evidence="11">7.1.1.-</ecNumber>
    </recommendedName>
    <alternativeName>
        <fullName evidence="11">NADH dehydrogenase I subunit A</fullName>
    </alternativeName>
    <alternativeName>
        <fullName evidence="11">NDH-1 subunit A</fullName>
    </alternativeName>
    <alternativeName>
        <fullName evidence="11">NUO1</fullName>
    </alternativeName>
</protein>
<reference evidence="13 14" key="1">
    <citation type="submission" date="2021-05" db="EMBL/GenBank/DDBJ databases">
        <title>A Polyphasic approach of four new species of the genus Ohtaekwangia: Ohtaekwangia histidinii sp. nov., Ohtaekwangia cretensis sp. nov., Ohtaekwangia indiensis sp. nov., Ohtaekwangia reichenbachii sp. nov. from diverse environment.</title>
        <authorList>
            <person name="Octaviana S."/>
        </authorList>
    </citation>
    <scope>NUCLEOTIDE SEQUENCE [LARGE SCALE GENOMIC DNA]</scope>
    <source>
        <strain evidence="13 14">PWU5</strain>
    </source>
</reference>
<dbReference type="InterPro" id="IPR038430">
    <property type="entry name" value="NDAH_ubi_oxred_su3_sf"/>
</dbReference>
<evidence type="ECO:0000256" key="8">
    <source>
        <dbReference type="ARBA" id="ARBA00022989"/>
    </source>
</evidence>
<dbReference type="InterPro" id="IPR023043">
    <property type="entry name" value="NAD(P)H_OxRDtase_bac/plastid"/>
</dbReference>
<evidence type="ECO:0000256" key="9">
    <source>
        <dbReference type="ARBA" id="ARBA00023027"/>
    </source>
</evidence>
<accession>A0AAP2E1H0</accession>
<dbReference type="Pfam" id="PF00507">
    <property type="entry name" value="Oxidored_q4"/>
    <property type="match status" value="1"/>
</dbReference>
<proteinExistence type="inferred from homology"/>
<feature type="transmembrane region" description="Helical" evidence="11">
    <location>
        <begin position="64"/>
        <end position="85"/>
    </location>
</feature>
<dbReference type="EC" id="7.1.1.-" evidence="11"/>
<dbReference type="Proteomes" id="UP001319080">
    <property type="component" value="Unassembled WGS sequence"/>
</dbReference>
<evidence type="ECO:0000256" key="3">
    <source>
        <dbReference type="ARBA" id="ARBA00022448"/>
    </source>
</evidence>